<gene>
    <name evidence="1" type="ORF">DI563_10380</name>
</gene>
<proteinExistence type="predicted"/>
<dbReference type="PROSITE" id="PS51257">
    <property type="entry name" value="PROKAR_LIPOPROTEIN"/>
    <property type="match status" value="1"/>
</dbReference>
<reference evidence="1 2" key="1">
    <citation type="submission" date="2017-08" db="EMBL/GenBank/DDBJ databases">
        <title>Infants hospitalized years apart are colonized by the same room-sourced microbial strains.</title>
        <authorList>
            <person name="Brooks B."/>
            <person name="Olm M.R."/>
            <person name="Firek B.A."/>
            <person name="Baker R."/>
            <person name="Thomas B.C."/>
            <person name="Morowitz M.J."/>
            <person name="Banfield J.F."/>
        </authorList>
    </citation>
    <scope>NUCLEOTIDE SEQUENCE [LARGE SCALE GENOMIC DNA]</scope>
    <source>
        <strain evidence="1">S2_005_003_R2_41</strain>
    </source>
</reference>
<evidence type="ECO:0000313" key="2">
    <source>
        <dbReference type="Proteomes" id="UP000249135"/>
    </source>
</evidence>
<dbReference type="EMBL" id="QFPP01000100">
    <property type="protein sequence ID" value="PZQ75127.1"/>
    <property type="molecule type" value="Genomic_DNA"/>
</dbReference>
<evidence type="ECO:0000313" key="1">
    <source>
        <dbReference type="EMBL" id="PZQ75127.1"/>
    </source>
</evidence>
<accession>A0A2W5RXD5</accession>
<name>A0A2W5RXD5_VARPD</name>
<comment type="caution">
    <text evidence="1">The sequence shown here is derived from an EMBL/GenBank/DDBJ whole genome shotgun (WGS) entry which is preliminary data.</text>
</comment>
<sequence length="167" mass="18384">MRRAVAILGATLLGLAGCASDPARLPLGTSRAEALQQLGTPTAVYLRPGGGERLQYSRQPAGFEVNDVDLDASGRVVAVTQAMNEGLFGRAIRTDAWRVPDVLYTYGRPEQITRVSSFDGDVWQWRYLQSNSPRLLYIYIDPQGVVRRWHVGDDLRVVPGNLGGDRD</sequence>
<protein>
    <recommendedName>
        <fullName evidence="3">Lipoprotein transmembrane</fullName>
    </recommendedName>
</protein>
<evidence type="ECO:0008006" key="3">
    <source>
        <dbReference type="Google" id="ProtNLM"/>
    </source>
</evidence>
<dbReference type="AlphaFoldDB" id="A0A2W5RXD5"/>
<organism evidence="1 2">
    <name type="scientific">Variovorax paradoxus</name>
    <dbReference type="NCBI Taxonomy" id="34073"/>
    <lineage>
        <taxon>Bacteria</taxon>
        <taxon>Pseudomonadati</taxon>
        <taxon>Pseudomonadota</taxon>
        <taxon>Betaproteobacteria</taxon>
        <taxon>Burkholderiales</taxon>
        <taxon>Comamonadaceae</taxon>
        <taxon>Variovorax</taxon>
    </lineage>
</organism>
<dbReference type="Proteomes" id="UP000249135">
    <property type="component" value="Unassembled WGS sequence"/>
</dbReference>